<keyword evidence="3" id="KW-1185">Reference proteome</keyword>
<dbReference type="HOGENOM" id="CLU_1588679_0_0_1"/>
<evidence type="ECO:0000313" key="2">
    <source>
        <dbReference type="EMBL" id="ERN20495.1"/>
    </source>
</evidence>
<evidence type="ECO:0000256" key="1">
    <source>
        <dbReference type="SAM" id="MobiDB-lite"/>
    </source>
</evidence>
<name>U5DE50_AMBTC</name>
<organism evidence="2 3">
    <name type="scientific">Amborella trichopoda</name>
    <dbReference type="NCBI Taxonomy" id="13333"/>
    <lineage>
        <taxon>Eukaryota</taxon>
        <taxon>Viridiplantae</taxon>
        <taxon>Streptophyta</taxon>
        <taxon>Embryophyta</taxon>
        <taxon>Tracheophyta</taxon>
        <taxon>Spermatophyta</taxon>
        <taxon>Magnoliopsida</taxon>
        <taxon>Amborellales</taxon>
        <taxon>Amborellaceae</taxon>
        <taxon>Amborella</taxon>
    </lineage>
</organism>
<dbReference type="EMBL" id="KI392059">
    <property type="protein sequence ID" value="ERN20495.1"/>
    <property type="molecule type" value="Genomic_DNA"/>
</dbReference>
<dbReference type="AlphaFoldDB" id="U5DE50"/>
<proteinExistence type="predicted"/>
<evidence type="ECO:0000313" key="3">
    <source>
        <dbReference type="Proteomes" id="UP000017836"/>
    </source>
</evidence>
<feature type="region of interest" description="Disordered" evidence="1">
    <location>
        <begin position="147"/>
        <end position="168"/>
    </location>
</feature>
<accession>U5DE50</accession>
<reference evidence="3" key="1">
    <citation type="journal article" date="2013" name="Science">
        <title>The Amborella genome and the evolution of flowering plants.</title>
        <authorList>
            <consortium name="Amborella Genome Project"/>
        </authorList>
    </citation>
    <scope>NUCLEOTIDE SEQUENCE [LARGE SCALE GENOMIC DNA]</scope>
</reference>
<dbReference type="Gramene" id="ERN20495">
    <property type="protein sequence ID" value="ERN20495"/>
    <property type="gene ID" value="AMTR_s00068p00175660"/>
</dbReference>
<dbReference type="Proteomes" id="UP000017836">
    <property type="component" value="Unassembled WGS sequence"/>
</dbReference>
<protein>
    <submittedName>
        <fullName evidence="2">Uncharacterized protein</fullName>
    </submittedName>
</protein>
<sequence length="168" mass="17485">MPEKECVQKTVLGSLLEAASKQLAGLLFCALLMADGLRSLLAGLGGAVAGDPVVAIGEESCMPTYDVEMDLSTMQVGFMEGGSSVANVQECSEPNFALVVTANANLIVELSLLGFESTELVVSEGTSENLQESIDLTMSKVKAIADAEKQSSNQAESVVPRPQSVGKT</sequence>
<gene>
    <name evidence="2" type="ORF">AMTR_s00068p00175660</name>
</gene>